<evidence type="ECO:0000256" key="1">
    <source>
        <dbReference type="SAM" id="SignalP"/>
    </source>
</evidence>
<gene>
    <name evidence="5" type="ORF">SAMN05660429_00158</name>
</gene>
<feature type="domain" description="DUF7843" evidence="4">
    <location>
        <begin position="28"/>
        <end position="97"/>
    </location>
</feature>
<evidence type="ECO:0000313" key="5">
    <source>
        <dbReference type="EMBL" id="SES66273.1"/>
    </source>
</evidence>
<dbReference type="AlphaFoldDB" id="A0A1H9YBV0"/>
<dbReference type="OrthoDB" id="9759948at2"/>
<evidence type="ECO:0000259" key="4">
    <source>
        <dbReference type="Pfam" id="PF25225"/>
    </source>
</evidence>
<keyword evidence="6" id="KW-1185">Reference proteome</keyword>
<dbReference type="RefSeq" id="WP_093326834.1">
    <property type="nucleotide sequence ID" value="NZ_AP027363.1"/>
</dbReference>
<reference evidence="5 6" key="1">
    <citation type="submission" date="2016-10" db="EMBL/GenBank/DDBJ databases">
        <authorList>
            <person name="de Groot N.N."/>
        </authorList>
    </citation>
    <scope>NUCLEOTIDE SEQUENCE [LARGE SCALE GENOMIC DNA]</scope>
    <source>
        <strain evidence="5 6">DSM 19706</strain>
    </source>
</reference>
<evidence type="ECO:0000313" key="6">
    <source>
        <dbReference type="Proteomes" id="UP000199308"/>
    </source>
</evidence>
<dbReference type="Proteomes" id="UP000199308">
    <property type="component" value="Unassembled WGS sequence"/>
</dbReference>
<evidence type="ECO:0000259" key="2">
    <source>
        <dbReference type="Pfam" id="PF13387"/>
    </source>
</evidence>
<sequence length="610" mass="69664">MKYLIVALVTLTFSQAYGADVAPQKLEELAWSKAWLALLHYDGKTKQSGLESYVDDEKFFSSPNGHVDPVAELQATIDVLIAEPEAQCRYQARKRFILDQLPDLKTHIKDQHCDLYTRWREKLNTDSIVLVFASAMLNSPSSMYGHTFLRFDPKNVEKHSTYLSFALNFGANVTEDDGGALYAIKGLTGGYPGTFASNPYFEKIQEYSRLENRDMWEYRLNLTPDEVNRLLEHVWELKEIEFDYYFFDENCSFRLLELLEVARPTVNLLDDFPVAAIPIDTIRIAQQNDMIASAYYRPSVLTELKHQIDLLDEAGQQAVLLLAQDATYAQSSTFKQLPQQQQNLAIDTAYRYLRYQNTHAQRDPEISKRSFALLKLMRANKLGELPVIPRPTDPLDGHLTTMWGFGGGHDEKGAYGDITLRGSYHDLLDPAPGFFPGMSLNMLKFVARAYEDEVVVQQFELLDIMSLNGRNQYFSPLSWNANVGLEQAWSGGKFRYAFQGSGGAGWSYQPVDNAYLFALLTARLEFSQGFEHKVNLAGGLHLGYLQAWDNTSLLFDAQAYQFINDIYRIRVGFSQSVSFATNHSIRLGVNYHDVEDLDYVDVKLEYRHYY</sequence>
<feature type="domain" description="Lnb N-terminal periplasmic" evidence="2">
    <location>
        <begin position="117"/>
        <end position="286"/>
    </location>
</feature>
<dbReference type="STRING" id="349064.SAMN05660429_00158"/>
<dbReference type="InterPro" id="IPR057165">
    <property type="entry name" value="DUF7843"/>
</dbReference>
<dbReference type="Pfam" id="PF25222">
    <property type="entry name" value="DUF7840"/>
    <property type="match status" value="1"/>
</dbReference>
<organism evidence="5 6">
    <name type="scientific">Thalassotalea agarivorans</name>
    <name type="common">Thalassomonas agarivorans</name>
    <dbReference type="NCBI Taxonomy" id="349064"/>
    <lineage>
        <taxon>Bacteria</taxon>
        <taxon>Pseudomonadati</taxon>
        <taxon>Pseudomonadota</taxon>
        <taxon>Gammaproteobacteria</taxon>
        <taxon>Alteromonadales</taxon>
        <taxon>Colwelliaceae</taxon>
        <taxon>Thalassotalea</taxon>
    </lineage>
</organism>
<proteinExistence type="predicted"/>
<feature type="chain" id="PRO_5011709506" evidence="1">
    <location>
        <begin position="19"/>
        <end position="610"/>
    </location>
</feature>
<dbReference type="InterPro" id="IPR025178">
    <property type="entry name" value="Lnb_N"/>
</dbReference>
<dbReference type="Pfam" id="PF13387">
    <property type="entry name" value="Lnb_N"/>
    <property type="match status" value="1"/>
</dbReference>
<name>A0A1H9YBV0_THASX</name>
<accession>A0A1H9YBV0</accession>
<dbReference type="InterPro" id="IPR057162">
    <property type="entry name" value="DUF7840"/>
</dbReference>
<feature type="signal peptide" evidence="1">
    <location>
        <begin position="1"/>
        <end position="18"/>
    </location>
</feature>
<dbReference type="EMBL" id="FOHK01000001">
    <property type="protein sequence ID" value="SES66273.1"/>
    <property type="molecule type" value="Genomic_DNA"/>
</dbReference>
<keyword evidence="1" id="KW-0732">Signal</keyword>
<feature type="domain" description="DUF7840" evidence="3">
    <location>
        <begin position="391"/>
        <end position="609"/>
    </location>
</feature>
<protein>
    <submittedName>
        <fullName evidence="5">Uncharacterized protein</fullName>
    </submittedName>
</protein>
<dbReference type="Pfam" id="PF25225">
    <property type="entry name" value="DUF7843"/>
    <property type="match status" value="1"/>
</dbReference>
<evidence type="ECO:0000259" key="3">
    <source>
        <dbReference type="Pfam" id="PF25222"/>
    </source>
</evidence>